<dbReference type="PATRIC" id="fig|33051.3.peg.336"/>
<gene>
    <name evidence="3" type="ORF">NS319_14630</name>
</gene>
<dbReference type="CDD" id="cd00293">
    <property type="entry name" value="USP-like"/>
    <property type="match status" value="1"/>
</dbReference>
<dbReference type="InterPro" id="IPR006016">
    <property type="entry name" value="UspA"/>
</dbReference>
<dbReference type="Gene3D" id="3.40.50.12370">
    <property type="match status" value="1"/>
</dbReference>
<dbReference type="AlphaFoldDB" id="A0A147HTS8"/>
<dbReference type="EMBL" id="LDTD01000115">
    <property type="protein sequence ID" value="KTT68284.1"/>
    <property type="molecule type" value="Genomic_DNA"/>
</dbReference>
<protein>
    <recommendedName>
        <fullName evidence="2">UspA domain-containing protein</fullName>
    </recommendedName>
</protein>
<sequence length="285" mass="30951">MERSQRPPPRRSRMTYSTLMVHLDGARPNAAVLDATATLAKQYDARVIGIAACEPARIAASDGYTDGAFAVLEHDIVTEQLAQAKVEFHAHAALRPHVLEWRSIPTLENVAHIIATHARCADLVITGLGPTPGALSTHADAGDLILRAGRPVLVVPDANVTADFRHVLIAWTDTRECRRAVTDALPMLHRADRVTLVEASNDPHGAREGIKDIVGWLQRHGIGADHILSRIRGSGAQTLAVIATEVEADIIVAGAYGHSRVREWIFGGVTRDLLLHERRCTLLAH</sequence>
<accession>A0A147HTS8</accession>
<proteinExistence type="inferred from homology"/>
<dbReference type="Pfam" id="PF00582">
    <property type="entry name" value="Usp"/>
    <property type="match status" value="1"/>
</dbReference>
<reference evidence="3 4" key="1">
    <citation type="journal article" date="2016" name="Front. Microbiol.">
        <title>Genomic Resource of Rice Seed Associated Bacteria.</title>
        <authorList>
            <person name="Midha S."/>
            <person name="Bansal K."/>
            <person name="Sharma S."/>
            <person name="Kumar N."/>
            <person name="Patil P.P."/>
            <person name="Chaudhry V."/>
            <person name="Patil P.B."/>
        </authorList>
    </citation>
    <scope>NUCLEOTIDE SEQUENCE [LARGE SCALE GENOMIC DNA]</scope>
    <source>
        <strain evidence="3 4">NS319</strain>
    </source>
</reference>
<name>A0A147HTS8_9SPHN</name>
<evidence type="ECO:0000313" key="4">
    <source>
        <dbReference type="Proteomes" id="UP000072867"/>
    </source>
</evidence>
<evidence type="ECO:0000256" key="1">
    <source>
        <dbReference type="ARBA" id="ARBA00008791"/>
    </source>
</evidence>
<evidence type="ECO:0000313" key="3">
    <source>
        <dbReference type="EMBL" id="KTT68284.1"/>
    </source>
</evidence>
<feature type="domain" description="UspA" evidence="2">
    <location>
        <begin position="219"/>
        <end position="276"/>
    </location>
</feature>
<dbReference type="SUPFAM" id="SSF52402">
    <property type="entry name" value="Adenine nucleotide alpha hydrolases-like"/>
    <property type="match status" value="2"/>
</dbReference>
<dbReference type="PANTHER" id="PTHR46268:SF15">
    <property type="entry name" value="UNIVERSAL STRESS PROTEIN HP_0031"/>
    <property type="match status" value="1"/>
</dbReference>
<comment type="similarity">
    <text evidence="1">Belongs to the universal stress protein A family.</text>
</comment>
<dbReference type="PANTHER" id="PTHR46268">
    <property type="entry name" value="STRESS RESPONSE PROTEIN NHAX"/>
    <property type="match status" value="1"/>
</dbReference>
<comment type="caution">
    <text evidence="3">The sequence shown here is derived from an EMBL/GenBank/DDBJ whole genome shotgun (WGS) entry which is preliminary data.</text>
</comment>
<dbReference type="Proteomes" id="UP000072867">
    <property type="component" value="Unassembled WGS sequence"/>
</dbReference>
<evidence type="ECO:0000259" key="2">
    <source>
        <dbReference type="Pfam" id="PF00582"/>
    </source>
</evidence>
<organism evidence="3 4">
    <name type="scientific">Sphingomonas sanguinis</name>
    <dbReference type="NCBI Taxonomy" id="33051"/>
    <lineage>
        <taxon>Bacteria</taxon>
        <taxon>Pseudomonadati</taxon>
        <taxon>Pseudomonadota</taxon>
        <taxon>Alphaproteobacteria</taxon>
        <taxon>Sphingomonadales</taxon>
        <taxon>Sphingomonadaceae</taxon>
        <taxon>Sphingomonas</taxon>
    </lineage>
</organism>